<sequence>MTVTQVRSEIGNKPKNRATLRALGLRRIGHTNVLPDRPEIRGMLRRVPHLIEIKEGK</sequence>
<feature type="domain" description="Large ribosomal subunit protein uL30-like ferredoxin-like fold" evidence="6">
    <location>
        <begin position="2"/>
        <end position="51"/>
    </location>
</feature>
<dbReference type="Proteomes" id="UP000051017">
    <property type="component" value="Unassembled WGS sequence"/>
</dbReference>
<dbReference type="Gene3D" id="3.30.1390.20">
    <property type="entry name" value="Ribosomal protein L30, ferredoxin-like fold domain"/>
    <property type="match status" value="1"/>
</dbReference>
<evidence type="ECO:0000256" key="3">
    <source>
        <dbReference type="ARBA" id="ARBA00022980"/>
    </source>
</evidence>
<dbReference type="InterPro" id="IPR036919">
    <property type="entry name" value="Ribo_uL30_ferredoxin-like_sf"/>
</dbReference>
<dbReference type="InterPro" id="IPR016082">
    <property type="entry name" value="Ribosomal_uL30_ferredoxin-like"/>
</dbReference>
<dbReference type="PANTHER" id="PTHR15892">
    <property type="entry name" value="MITOCHONDRIAL RIBOSOMAL PROTEIN L30"/>
    <property type="match status" value="1"/>
</dbReference>
<evidence type="ECO:0000256" key="1">
    <source>
        <dbReference type="ARBA" id="ARBA00007594"/>
    </source>
</evidence>
<dbReference type="InterPro" id="IPR005996">
    <property type="entry name" value="Ribosomal_uL30_bac-type"/>
</dbReference>
<evidence type="ECO:0000259" key="6">
    <source>
        <dbReference type="Pfam" id="PF00327"/>
    </source>
</evidence>
<dbReference type="PIRSF" id="PIRSF002211">
    <property type="entry name" value="Ribosomal_L30_bac-type"/>
    <property type="match status" value="1"/>
</dbReference>
<dbReference type="GO" id="GO:0006412">
    <property type="term" value="P:translation"/>
    <property type="evidence" value="ECO:0007669"/>
    <property type="project" value="UniProtKB-UniRule"/>
</dbReference>
<accession>A0A0R2QFE5</accession>
<keyword evidence="4 5" id="KW-0687">Ribonucleoprotein</keyword>
<dbReference type="GO" id="GO:0003735">
    <property type="term" value="F:structural constituent of ribosome"/>
    <property type="evidence" value="ECO:0007669"/>
    <property type="project" value="InterPro"/>
</dbReference>
<keyword evidence="3 5" id="KW-0689">Ribosomal protein</keyword>
<dbReference type="EMBL" id="LIBJ01000315">
    <property type="protein sequence ID" value="KRO46314.1"/>
    <property type="molecule type" value="Genomic_DNA"/>
</dbReference>
<name>A0A0R2QFE5_9ACTN</name>
<reference evidence="7 8" key="1">
    <citation type="submission" date="2015-10" db="EMBL/GenBank/DDBJ databases">
        <title>Metagenome-Assembled Genomes uncover a global brackish microbiome.</title>
        <authorList>
            <person name="Hugerth L.W."/>
            <person name="Larsson J."/>
            <person name="Alneberg J."/>
            <person name="Lindh M.V."/>
            <person name="Legrand C."/>
            <person name="Pinhassi J."/>
            <person name="Andersson A.F."/>
        </authorList>
    </citation>
    <scope>NUCLEOTIDE SEQUENCE [LARGE SCALE GENOMIC DNA]</scope>
    <source>
        <strain evidence="7">BACL6 MAG-120924-bin43</strain>
    </source>
</reference>
<comment type="caution">
    <text evidence="7">The sequence shown here is derived from an EMBL/GenBank/DDBJ whole genome shotgun (WGS) entry which is preliminary data.</text>
</comment>
<evidence type="ECO:0000256" key="4">
    <source>
        <dbReference type="ARBA" id="ARBA00023274"/>
    </source>
</evidence>
<organism evidence="7 8">
    <name type="scientific">Acidimicrobiia bacterium BACL6 MAG-120924-bin43</name>
    <dbReference type="NCBI Taxonomy" id="1655583"/>
    <lineage>
        <taxon>Bacteria</taxon>
        <taxon>Bacillati</taxon>
        <taxon>Actinomycetota</taxon>
        <taxon>Acidimicrobiia</taxon>
        <taxon>acIV cluster</taxon>
    </lineage>
</organism>
<dbReference type="CDD" id="cd01658">
    <property type="entry name" value="Ribosomal_L30"/>
    <property type="match status" value="1"/>
</dbReference>
<dbReference type="AlphaFoldDB" id="A0A0R2QFE5"/>
<evidence type="ECO:0000256" key="5">
    <source>
        <dbReference type="HAMAP-Rule" id="MF_01371"/>
    </source>
</evidence>
<dbReference type="Pfam" id="PF00327">
    <property type="entry name" value="Ribosomal_L30"/>
    <property type="match status" value="1"/>
</dbReference>
<dbReference type="GO" id="GO:0022625">
    <property type="term" value="C:cytosolic large ribosomal subunit"/>
    <property type="evidence" value="ECO:0007669"/>
    <property type="project" value="TreeGrafter"/>
</dbReference>
<comment type="similarity">
    <text evidence="1 5">Belongs to the universal ribosomal protein uL30 family.</text>
</comment>
<evidence type="ECO:0000256" key="2">
    <source>
        <dbReference type="ARBA" id="ARBA00011838"/>
    </source>
</evidence>
<evidence type="ECO:0000313" key="7">
    <source>
        <dbReference type="EMBL" id="KRO46314.1"/>
    </source>
</evidence>
<protein>
    <recommendedName>
        <fullName evidence="5">Large ribosomal subunit protein uL30</fullName>
    </recommendedName>
</protein>
<dbReference type="PANTHER" id="PTHR15892:SF2">
    <property type="entry name" value="LARGE RIBOSOMAL SUBUNIT PROTEIN UL30M"/>
    <property type="match status" value="1"/>
</dbReference>
<dbReference type="SUPFAM" id="SSF55129">
    <property type="entry name" value="Ribosomal protein L30p/L7e"/>
    <property type="match status" value="1"/>
</dbReference>
<evidence type="ECO:0000313" key="8">
    <source>
        <dbReference type="Proteomes" id="UP000051017"/>
    </source>
</evidence>
<comment type="subunit">
    <text evidence="2 5">Part of the 50S ribosomal subunit.</text>
</comment>
<gene>
    <name evidence="5" type="primary">rpmD</name>
    <name evidence="7" type="ORF">ABR75_07135</name>
</gene>
<dbReference type="NCBIfam" id="TIGR01308">
    <property type="entry name" value="rpmD_bact"/>
    <property type="match status" value="1"/>
</dbReference>
<proteinExistence type="inferred from homology"/>
<dbReference type="HAMAP" id="MF_01371_B">
    <property type="entry name" value="Ribosomal_uL30_B"/>
    <property type="match status" value="1"/>
</dbReference>